<proteinExistence type="predicted"/>
<keyword evidence="1" id="KW-0175">Coiled coil</keyword>
<gene>
    <name evidence="4" type="ORF">CCUR1050_LOCUS31259</name>
    <name evidence="5" type="ORF">CCUR1050_LOCUS31260</name>
</gene>
<organism evidence="5">
    <name type="scientific">Cryptomonas curvata</name>
    <dbReference type="NCBI Taxonomy" id="233186"/>
    <lineage>
        <taxon>Eukaryota</taxon>
        <taxon>Cryptophyceae</taxon>
        <taxon>Cryptomonadales</taxon>
        <taxon>Cryptomonadaceae</taxon>
        <taxon>Cryptomonas</taxon>
    </lineage>
</organism>
<dbReference type="InterPro" id="IPR044034">
    <property type="entry name" value="NAC-like_UBA"/>
</dbReference>
<evidence type="ECO:0000259" key="3">
    <source>
        <dbReference type="Pfam" id="PF19026"/>
    </source>
</evidence>
<dbReference type="EMBL" id="HBEZ01056912">
    <property type="protein sequence ID" value="CAD8659403.1"/>
    <property type="molecule type" value="Transcribed_RNA"/>
</dbReference>
<dbReference type="CDD" id="cd14361">
    <property type="entry name" value="UBA_HYPK"/>
    <property type="match status" value="1"/>
</dbReference>
<sequence length="116" mass="13037">MTEREDDDEEESQVVRKGDDAKAHKELNKLGGDMDGEKEVDTGKAQDALTKLAASEEAEKARKLERERELAKVKIERADVELIMTEMEVEEGKAERILRENNGDPIAALRAMINGR</sequence>
<feature type="coiled-coil region" evidence="1">
    <location>
        <begin position="54"/>
        <end position="81"/>
    </location>
</feature>
<dbReference type="EMBL" id="HBEZ01056911">
    <property type="protein sequence ID" value="CAD8659401.1"/>
    <property type="molecule type" value="Transcribed_RNA"/>
</dbReference>
<dbReference type="Pfam" id="PF19026">
    <property type="entry name" value="UBA_HYPK"/>
    <property type="match status" value="1"/>
</dbReference>
<reference evidence="5" key="1">
    <citation type="submission" date="2021-01" db="EMBL/GenBank/DDBJ databases">
        <authorList>
            <person name="Corre E."/>
            <person name="Pelletier E."/>
            <person name="Niang G."/>
            <person name="Scheremetjew M."/>
            <person name="Finn R."/>
            <person name="Kale V."/>
            <person name="Holt S."/>
            <person name="Cochrane G."/>
            <person name="Meng A."/>
            <person name="Brown T."/>
            <person name="Cohen L."/>
        </authorList>
    </citation>
    <scope>NUCLEOTIDE SEQUENCE</scope>
    <source>
        <strain evidence="5">CCAP979/52</strain>
    </source>
</reference>
<evidence type="ECO:0000313" key="4">
    <source>
        <dbReference type="EMBL" id="CAD8659401.1"/>
    </source>
</evidence>
<dbReference type="AlphaFoldDB" id="A0A6T8DQ46"/>
<dbReference type="InterPro" id="IPR052617">
    <property type="entry name" value="Huntingtin-int_K"/>
</dbReference>
<evidence type="ECO:0000256" key="1">
    <source>
        <dbReference type="SAM" id="Coils"/>
    </source>
</evidence>
<dbReference type="GO" id="GO:0050821">
    <property type="term" value="P:protein stabilization"/>
    <property type="evidence" value="ECO:0007669"/>
    <property type="project" value="TreeGrafter"/>
</dbReference>
<dbReference type="PANTHER" id="PTHR31184">
    <property type="entry name" value="HUNTINGTIN-INTERACTING PROTEIN K FAMILY MEMBER"/>
    <property type="match status" value="1"/>
</dbReference>
<evidence type="ECO:0000256" key="2">
    <source>
        <dbReference type="SAM" id="MobiDB-lite"/>
    </source>
</evidence>
<feature type="compositionally biased region" description="Acidic residues" evidence="2">
    <location>
        <begin position="1"/>
        <end position="12"/>
    </location>
</feature>
<accession>A0A6T8DQ46</accession>
<feature type="compositionally biased region" description="Basic and acidic residues" evidence="2">
    <location>
        <begin position="13"/>
        <end position="28"/>
    </location>
</feature>
<dbReference type="InterPro" id="IPR038922">
    <property type="entry name" value="HYPK_UBA"/>
</dbReference>
<feature type="domain" description="Nascent polypeptide-associated complex subunit alpha-like UBA" evidence="3">
    <location>
        <begin position="73"/>
        <end position="113"/>
    </location>
</feature>
<dbReference type="PANTHER" id="PTHR31184:SF2">
    <property type="entry name" value="HUNTINGTIN-INTERACTING PROTEIN K"/>
    <property type="match status" value="1"/>
</dbReference>
<dbReference type="Gene3D" id="1.10.8.10">
    <property type="entry name" value="DNA helicase RuvA subunit, C-terminal domain"/>
    <property type="match status" value="1"/>
</dbReference>
<evidence type="ECO:0000313" key="5">
    <source>
        <dbReference type="EMBL" id="CAD8659403.1"/>
    </source>
</evidence>
<protein>
    <recommendedName>
        <fullName evidence="3">Nascent polypeptide-associated complex subunit alpha-like UBA domain-containing protein</fullName>
    </recommendedName>
</protein>
<feature type="region of interest" description="Disordered" evidence="2">
    <location>
        <begin position="1"/>
        <end position="43"/>
    </location>
</feature>
<name>A0A6T8DQ46_9CRYP</name>